<name>A0A3P6GX81_BRAOL</name>
<keyword evidence="2" id="KW-0472">Membrane</keyword>
<evidence type="ECO:0000313" key="3">
    <source>
        <dbReference type="EMBL" id="VDD62514.1"/>
    </source>
</evidence>
<reference evidence="3" key="1">
    <citation type="submission" date="2018-11" db="EMBL/GenBank/DDBJ databases">
        <authorList>
            <consortium name="Genoscope - CEA"/>
            <person name="William W."/>
        </authorList>
    </citation>
    <scope>NUCLEOTIDE SEQUENCE</scope>
</reference>
<evidence type="ECO:0000256" key="2">
    <source>
        <dbReference type="SAM" id="Phobius"/>
    </source>
</evidence>
<feature type="transmembrane region" description="Helical" evidence="2">
    <location>
        <begin position="46"/>
        <end position="70"/>
    </location>
</feature>
<keyword evidence="1" id="KW-0175">Coiled coil</keyword>
<proteinExistence type="predicted"/>
<evidence type="ECO:0000256" key="1">
    <source>
        <dbReference type="SAM" id="Coils"/>
    </source>
</evidence>
<dbReference type="EMBL" id="LR031880">
    <property type="protein sequence ID" value="VDD62514.1"/>
    <property type="molecule type" value="Genomic_DNA"/>
</dbReference>
<dbReference type="AlphaFoldDB" id="A0A3P6GX81"/>
<gene>
    <name evidence="3" type="ORF">BOLC6T37967H</name>
</gene>
<keyword evidence="2" id="KW-1133">Transmembrane helix</keyword>
<accession>A0A3P6GX81</accession>
<sequence length="97" mass="11332">MEELRDYQRQLREVKDQANESDEKLVKVEQIVGELAKKKTGIANGYPLLVCVLLSVVFLLCIVVMFKWVAEKENVLTESMVKLQEEFQRMKMRLSNL</sequence>
<feature type="coiled-coil region" evidence="1">
    <location>
        <begin position="1"/>
        <end position="31"/>
    </location>
</feature>
<protein>
    <submittedName>
        <fullName evidence="3">Uncharacterized protein</fullName>
    </submittedName>
</protein>
<organism evidence="3">
    <name type="scientific">Brassica oleracea</name>
    <name type="common">Wild cabbage</name>
    <dbReference type="NCBI Taxonomy" id="3712"/>
    <lineage>
        <taxon>Eukaryota</taxon>
        <taxon>Viridiplantae</taxon>
        <taxon>Streptophyta</taxon>
        <taxon>Embryophyta</taxon>
        <taxon>Tracheophyta</taxon>
        <taxon>Spermatophyta</taxon>
        <taxon>Magnoliopsida</taxon>
        <taxon>eudicotyledons</taxon>
        <taxon>Gunneridae</taxon>
        <taxon>Pentapetalae</taxon>
        <taxon>rosids</taxon>
        <taxon>malvids</taxon>
        <taxon>Brassicales</taxon>
        <taxon>Brassicaceae</taxon>
        <taxon>Brassiceae</taxon>
        <taxon>Brassica</taxon>
    </lineage>
</organism>
<keyword evidence="2" id="KW-0812">Transmembrane</keyword>